<evidence type="ECO:0000313" key="1">
    <source>
        <dbReference type="EMBL" id="MPM93141.1"/>
    </source>
</evidence>
<dbReference type="EMBL" id="VSSQ01039988">
    <property type="protein sequence ID" value="MPM93141.1"/>
    <property type="molecule type" value="Genomic_DNA"/>
</dbReference>
<dbReference type="AlphaFoldDB" id="A0A645DUY9"/>
<proteinExistence type="predicted"/>
<sequence length="89" mass="10286">MSIVRSTQLGLCTIDTEKCEWLAHQIADALLRGIQVCLIVSLCLLFVDDIVKLRYTTSKRSGRQQFQVYFVFNIGKQRNSLSENYRVNE</sequence>
<protein>
    <submittedName>
        <fullName evidence="1">Uncharacterized protein</fullName>
    </submittedName>
</protein>
<gene>
    <name evidence="1" type="ORF">SDC9_140277</name>
</gene>
<reference evidence="1" key="1">
    <citation type="submission" date="2019-08" db="EMBL/GenBank/DDBJ databases">
        <authorList>
            <person name="Kucharzyk K."/>
            <person name="Murdoch R.W."/>
            <person name="Higgins S."/>
            <person name="Loffler F."/>
        </authorList>
    </citation>
    <scope>NUCLEOTIDE SEQUENCE</scope>
</reference>
<organism evidence="1">
    <name type="scientific">bioreactor metagenome</name>
    <dbReference type="NCBI Taxonomy" id="1076179"/>
    <lineage>
        <taxon>unclassified sequences</taxon>
        <taxon>metagenomes</taxon>
        <taxon>ecological metagenomes</taxon>
    </lineage>
</organism>
<name>A0A645DUY9_9ZZZZ</name>
<comment type="caution">
    <text evidence="1">The sequence shown here is derived from an EMBL/GenBank/DDBJ whole genome shotgun (WGS) entry which is preliminary data.</text>
</comment>
<accession>A0A645DUY9</accession>